<dbReference type="RefSeq" id="WP_369600041.1">
    <property type="nucleotide sequence ID" value="NZ_CP154858.1"/>
</dbReference>
<comment type="catalytic activity">
    <reaction evidence="8">
        <text>Couples ATP hydrolysis with the unwinding of duplex DNA by translocating in the 3'-5' direction.</text>
        <dbReference type="EC" id="5.6.2.4"/>
    </reaction>
</comment>
<dbReference type="PROSITE" id="PS51217">
    <property type="entry name" value="UVRD_HELICASE_CTER"/>
    <property type="match status" value="1"/>
</dbReference>
<dbReference type="EC" id="5.6.2.4" evidence="9"/>
<evidence type="ECO:0000256" key="5">
    <source>
        <dbReference type="ARBA" id="ARBA00022840"/>
    </source>
</evidence>
<gene>
    <name evidence="15" type="ORF">AAIA72_09260</name>
</gene>
<dbReference type="EMBL" id="CP154858">
    <property type="protein sequence ID" value="XDT71000.1"/>
    <property type="molecule type" value="Genomic_DNA"/>
</dbReference>
<evidence type="ECO:0000313" key="15">
    <source>
        <dbReference type="EMBL" id="XDT71000.1"/>
    </source>
</evidence>
<dbReference type="InterPro" id="IPR014016">
    <property type="entry name" value="UvrD-like_ATP-bd"/>
</dbReference>
<comment type="catalytic activity">
    <reaction evidence="11">
        <text>ATP + H2O = ADP + phosphate + H(+)</text>
        <dbReference type="Rhea" id="RHEA:13065"/>
        <dbReference type="ChEBI" id="CHEBI:15377"/>
        <dbReference type="ChEBI" id="CHEBI:15378"/>
        <dbReference type="ChEBI" id="CHEBI:30616"/>
        <dbReference type="ChEBI" id="CHEBI:43474"/>
        <dbReference type="ChEBI" id="CHEBI:456216"/>
        <dbReference type="EC" id="5.6.2.4"/>
    </reaction>
</comment>
<dbReference type="GO" id="GO:0016787">
    <property type="term" value="F:hydrolase activity"/>
    <property type="evidence" value="ECO:0007669"/>
    <property type="project" value="UniProtKB-UniRule"/>
</dbReference>
<evidence type="ECO:0000256" key="12">
    <source>
        <dbReference type="PROSITE-ProRule" id="PRU00560"/>
    </source>
</evidence>
<keyword evidence="4 12" id="KW-0347">Helicase</keyword>
<dbReference type="PANTHER" id="PTHR11070:SF2">
    <property type="entry name" value="ATP-DEPENDENT DNA HELICASE SRS2"/>
    <property type="match status" value="1"/>
</dbReference>
<dbReference type="Pfam" id="PF13361">
    <property type="entry name" value="UvrD_C"/>
    <property type="match status" value="1"/>
</dbReference>
<reference evidence="15" key="1">
    <citation type="submission" date="2024-05" db="EMBL/GenBank/DDBJ databases">
        <title>Genome sequencing of novel strain.</title>
        <authorList>
            <person name="Ganbat D."/>
            <person name="Ganbat S."/>
            <person name="Lee S.-J."/>
        </authorList>
    </citation>
    <scope>NUCLEOTIDE SEQUENCE</scope>
    <source>
        <strain evidence="15">SMD15-11</strain>
    </source>
</reference>
<dbReference type="InterPro" id="IPR027417">
    <property type="entry name" value="P-loop_NTPase"/>
</dbReference>
<dbReference type="PROSITE" id="PS51198">
    <property type="entry name" value="UVRD_HELICASE_ATP_BIND"/>
    <property type="match status" value="1"/>
</dbReference>
<dbReference type="InterPro" id="IPR013986">
    <property type="entry name" value="DExx_box_DNA_helicase_dom_sf"/>
</dbReference>
<dbReference type="InterPro" id="IPR000212">
    <property type="entry name" value="DNA_helicase_UvrD/REP"/>
</dbReference>
<dbReference type="InterPro" id="IPR014017">
    <property type="entry name" value="DNA_helicase_UvrD-like_C"/>
</dbReference>
<evidence type="ECO:0000256" key="6">
    <source>
        <dbReference type="ARBA" id="ARBA00023125"/>
    </source>
</evidence>
<dbReference type="PANTHER" id="PTHR11070">
    <property type="entry name" value="UVRD / RECB / PCRA DNA HELICASE FAMILY MEMBER"/>
    <property type="match status" value="1"/>
</dbReference>
<dbReference type="Pfam" id="PF00580">
    <property type="entry name" value="UvrD-helicase"/>
    <property type="match status" value="1"/>
</dbReference>
<evidence type="ECO:0000259" key="14">
    <source>
        <dbReference type="PROSITE" id="PS51217"/>
    </source>
</evidence>
<dbReference type="GO" id="GO:0003677">
    <property type="term" value="F:DNA binding"/>
    <property type="evidence" value="ECO:0007669"/>
    <property type="project" value="UniProtKB-KW"/>
</dbReference>
<dbReference type="Gene3D" id="3.40.50.300">
    <property type="entry name" value="P-loop containing nucleotide triphosphate hydrolases"/>
    <property type="match status" value="2"/>
</dbReference>
<dbReference type="CDD" id="cd17932">
    <property type="entry name" value="DEXQc_UvrD"/>
    <property type="match status" value="1"/>
</dbReference>
<proteinExistence type="inferred from homology"/>
<evidence type="ECO:0000256" key="8">
    <source>
        <dbReference type="ARBA" id="ARBA00034617"/>
    </source>
</evidence>
<dbReference type="Gene3D" id="1.10.10.160">
    <property type="match status" value="1"/>
</dbReference>
<evidence type="ECO:0000256" key="7">
    <source>
        <dbReference type="ARBA" id="ARBA00023235"/>
    </source>
</evidence>
<dbReference type="GO" id="GO:0005524">
    <property type="term" value="F:ATP binding"/>
    <property type="evidence" value="ECO:0007669"/>
    <property type="project" value="UniProtKB-UniRule"/>
</dbReference>
<name>A0AB39UT37_9GAMM</name>
<keyword evidence="3 12" id="KW-0378">Hydrolase</keyword>
<keyword evidence="2 12" id="KW-0547">Nucleotide-binding</keyword>
<keyword evidence="6" id="KW-0238">DNA-binding</keyword>
<accession>A0AB39UT37</accession>
<evidence type="ECO:0000256" key="9">
    <source>
        <dbReference type="ARBA" id="ARBA00034808"/>
    </source>
</evidence>
<dbReference type="Gene3D" id="1.10.486.10">
    <property type="entry name" value="PCRA, domain 4"/>
    <property type="match status" value="1"/>
</dbReference>
<comment type="similarity">
    <text evidence="1">Belongs to the helicase family. UvrD subfamily.</text>
</comment>
<evidence type="ECO:0000256" key="1">
    <source>
        <dbReference type="ARBA" id="ARBA00009922"/>
    </source>
</evidence>
<dbReference type="GO" id="GO:0000725">
    <property type="term" value="P:recombinational repair"/>
    <property type="evidence" value="ECO:0007669"/>
    <property type="project" value="TreeGrafter"/>
</dbReference>
<protein>
    <recommendedName>
        <fullName evidence="9">DNA 3'-5' helicase</fullName>
        <ecNumber evidence="9">5.6.2.4</ecNumber>
    </recommendedName>
    <alternativeName>
        <fullName evidence="10">DNA 3'-5' helicase II</fullName>
    </alternativeName>
</protein>
<evidence type="ECO:0000259" key="13">
    <source>
        <dbReference type="PROSITE" id="PS51198"/>
    </source>
</evidence>
<organism evidence="15">
    <name type="scientific">Thermohahella caldifontis</name>
    <dbReference type="NCBI Taxonomy" id="3142973"/>
    <lineage>
        <taxon>Bacteria</taxon>
        <taxon>Pseudomonadati</taxon>
        <taxon>Pseudomonadota</taxon>
        <taxon>Gammaproteobacteria</taxon>
        <taxon>Oceanospirillales</taxon>
        <taxon>Hahellaceae</taxon>
        <taxon>Thermohahella</taxon>
    </lineage>
</organism>
<dbReference type="GO" id="GO:0043138">
    <property type="term" value="F:3'-5' DNA helicase activity"/>
    <property type="evidence" value="ECO:0007669"/>
    <property type="project" value="UniProtKB-EC"/>
</dbReference>
<feature type="domain" description="UvrD-like helicase C-terminal" evidence="14">
    <location>
        <begin position="292"/>
        <end position="564"/>
    </location>
</feature>
<dbReference type="AlphaFoldDB" id="A0AB39UT37"/>
<evidence type="ECO:0000256" key="4">
    <source>
        <dbReference type="ARBA" id="ARBA00022806"/>
    </source>
</evidence>
<keyword evidence="7" id="KW-0413">Isomerase</keyword>
<keyword evidence="5 12" id="KW-0067">ATP-binding</keyword>
<evidence type="ECO:0000256" key="11">
    <source>
        <dbReference type="ARBA" id="ARBA00048988"/>
    </source>
</evidence>
<dbReference type="KEGG" id="tcd:AAIA72_09260"/>
<evidence type="ECO:0000256" key="2">
    <source>
        <dbReference type="ARBA" id="ARBA00022741"/>
    </source>
</evidence>
<evidence type="ECO:0000256" key="3">
    <source>
        <dbReference type="ARBA" id="ARBA00022801"/>
    </source>
</evidence>
<feature type="binding site" evidence="12">
    <location>
        <begin position="22"/>
        <end position="29"/>
    </location>
    <ligand>
        <name>ATP</name>
        <dbReference type="ChEBI" id="CHEBI:30616"/>
    </ligand>
</feature>
<feature type="domain" description="UvrD-like helicase ATP-binding" evidence="13">
    <location>
        <begin position="1"/>
        <end position="291"/>
    </location>
</feature>
<sequence length="747" mass="84905">MKLTDEQRAIVEADFEHAVITAVAGSGKTTTLAHRICSLLDRGHDPRRILILMFNRAAQQDFAARLHKVSGGRHDRLPEVRTYHAMGLRLYQRLMREGALPVYEGEPLSDKALHLQLMYALQAHLPEHLQTEFRRNRKEFIELAALFHDLVKSTLQPPAEVLASMDVPDDRTFLLRVLQHFEQWRLSNRRITFADMLYQPVKAIHEQPDLLALVTNKMDMILVDEYQDTNDIQHRLLKAIAGHRARVTVVGDPDQTIYEFRGAEPAFILNRFGEEFESPRQFTLSYSFRYGHRSALLANHLITHNRGRRDVLCRAHPGNPDTRIHVLRPRDEAGALVQQCKALLADGCNPEEIAILVRTWSQTVPIELALLAARVPYRIPAGKGALNNRDVANLLYLVEMLAGVWPTLPEAARLERWRSLLAFMRPGLKNEHCEQLAHQLAPLNEGWGDALLDAVDERLHPLQRKKLRETATALTLLAHSREPVWVALRRFMHDCDLFNRLTDSALTYDAADEQIENLLGLLRYLRTLELDAPGILAHFAQLREQAGHPSRTGIQLCTIHRTKGLEWPVVMLPGFTDRFYPYSPRQSEPDASALESERRLAYVGITRARDALYLYTVPENGSSEARPSPFLAEMEAALSDWIGQHLHHTPENTALEPTRRLTPVARRYLMQLGRTFTEPPPPAGESTEAGWLGARVRHPLLGKGVVTAELDDARTVQFETGEAMNFSLRSWHLFFVRVTEDSAGTLH</sequence>
<evidence type="ECO:0000256" key="10">
    <source>
        <dbReference type="ARBA" id="ARBA00034923"/>
    </source>
</evidence>
<dbReference type="SUPFAM" id="SSF52540">
    <property type="entry name" value="P-loop containing nucleoside triphosphate hydrolases"/>
    <property type="match status" value="1"/>
</dbReference>